<feature type="non-terminal residue" evidence="1">
    <location>
        <position position="1"/>
    </location>
</feature>
<accession>A0ABN9CKX8</accession>
<name>A0ABN9CKX8_9NEOB</name>
<proteinExistence type="predicted"/>
<protein>
    <submittedName>
        <fullName evidence="1">Uncharacterized protein</fullName>
    </submittedName>
</protein>
<dbReference type="Proteomes" id="UP001162483">
    <property type="component" value="Unassembled WGS sequence"/>
</dbReference>
<keyword evidence="2" id="KW-1185">Reference proteome</keyword>
<organism evidence="1 2">
    <name type="scientific">Staurois parvus</name>
    <dbReference type="NCBI Taxonomy" id="386267"/>
    <lineage>
        <taxon>Eukaryota</taxon>
        <taxon>Metazoa</taxon>
        <taxon>Chordata</taxon>
        <taxon>Craniata</taxon>
        <taxon>Vertebrata</taxon>
        <taxon>Euteleostomi</taxon>
        <taxon>Amphibia</taxon>
        <taxon>Batrachia</taxon>
        <taxon>Anura</taxon>
        <taxon>Neobatrachia</taxon>
        <taxon>Ranoidea</taxon>
        <taxon>Ranidae</taxon>
        <taxon>Staurois</taxon>
    </lineage>
</organism>
<dbReference type="EMBL" id="CATNWA010010888">
    <property type="protein sequence ID" value="CAI9560802.1"/>
    <property type="molecule type" value="Genomic_DNA"/>
</dbReference>
<reference evidence="1" key="1">
    <citation type="submission" date="2023-05" db="EMBL/GenBank/DDBJ databases">
        <authorList>
            <person name="Stuckert A."/>
        </authorList>
    </citation>
    <scope>NUCLEOTIDE SEQUENCE</scope>
</reference>
<comment type="caution">
    <text evidence="1">The sequence shown here is derived from an EMBL/GenBank/DDBJ whole genome shotgun (WGS) entry which is preliminary data.</text>
</comment>
<sequence length="39" mass="4163">TSGHRWVALLGTGGWHCRVQVGDNDGHRLVALQGTGGRH</sequence>
<gene>
    <name evidence="1" type="ORF">SPARVUS_LOCUS5341734</name>
</gene>
<evidence type="ECO:0000313" key="1">
    <source>
        <dbReference type="EMBL" id="CAI9560802.1"/>
    </source>
</evidence>
<evidence type="ECO:0000313" key="2">
    <source>
        <dbReference type="Proteomes" id="UP001162483"/>
    </source>
</evidence>